<gene>
    <name evidence="8 10" type="primary">acpS</name>
    <name evidence="10" type="ORF">LzC2_26210</name>
</gene>
<keyword evidence="5 8" id="KW-0460">Magnesium</keyword>
<keyword evidence="6 8" id="KW-0443">Lipid metabolism</keyword>
<evidence type="ECO:0000256" key="7">
    <source>
        <dbReference type="ARBA" id="ARBA00023160"/>
    </source>
</evidence>
<evidence type="ECO:0000256" key="6">
    <source>
        <dbReference type="ARBA" id="ARBA00023098"/>
    </source>
</evidence>
<keyword evidence="3 8" id="KW-0479">Metal-binding</keyword>
<organism evidence="10 11">
    <name type="scientific">Alienimonas chondri</name>
    <dbReference type="NCBI Taxonomy" id="2681879"/>
    <lineage>
        <taxon>Bacteria</taxon>
        <taxon>Pseudomonadati</taxon>
        <taxon>Planctomycetota</taxon>
        <taxon>Planctomycetia</taxon>
        <taxon>Planctomycetales</taxon>
        <taxon>Planctomycetaceae</taxon>
        <taxon>Alienimonas</taxon>
    </lineage>
</organism>
<comment type="caution">
    <text evidence="10">The sequence shown here is derived from an EMBL/GenBank/DDBJ whole genome shotgun (WGS) entry which is preliminary data.</text>
</comment>
<dbReference type="InterPro" id="IPR008278">
    <property type="entry name" value="4-PPantetheinyl_Trfase_dom"/>
</dbReference>
<dbReference type="InterPro" id="IPR004568">
    <property type="entry name" value="Ppantetheine-prot_Trfase_dom"/>
</dbReference>
<dbReference type="Gene3D" id="3.90.470.20">
    <property type="entry name" value="4'-phosphopantetheinyl transferase domain"/>
    <property type="match status" value="1"/>
</dbReference>
<evidence type="ECO:0000256" key="8">
    <source>
        <dbReference type="HAMAP-Rule" id="MF_00101"/>
    </source>
</evidence>
<dbReference type="HAMAP" id="MF_00101">
    <property type="entry name" value="AcpS"/>
    <property type="match status" value="1"/>
</dbReference>
<keyword evidence="8" id="KW-0963">Cytoplasm</keyword>
<proteinExistence type="inferred from homology"/>
<comment type="subcellular location">
    <subcellularLocation>
        <location evidence="8">Cytoplasm</location>
    </subcellularLocation>
</comment>
<reference evidence="10 11" key="1">
    <citation type="journal article" date="2020" name="Syst. Appl. Microbiol.">
        <title>Alienimonas chondri sp. nov., a novel planctomycete isolated from the biofilm of the red alga Chondrus crispus.</title>
        <authorList>
            <person name="Vitorino I."/>
            <person name="Albuquerque L."/>
            <person name="Wiegand S."/>
            <person name="Kallscheuer N."/>
            <person name="da Costa M.S."/>
            <person name="Lobo-da-Cunha A."/>
            <person name="Jogler C."/>
            <person name="Lage O.M."/>
        </authorList>
    </citation>
    <scope>NUCLEOTIDE SEQUENCE [LARGE SCALE GENOMIC DNA]</scope>
    <source>
        <strain evidence="10 11">LzC2</strain>
    </source>
</reference>
<dbReference type="Proteomes" id="UP000609651">
    <property type="component" value="Unassembled WGS sequence"/>
</dbReference>
<sequence length="127" mass="13687">MIVGLGTDIIECDRIAALIERHGESFTHRVFTEAERAYCDRHKNSAQNYAGRWAAKEAAMKALGTGFVPPVRWHDFEILPQRSGAPVMTVTGGAASVLKDRGGSVEGVMVTISHCKAYATATVILLG</sequence>
<feature type="domain" description="4'-phosphopantetheinyl transferase" evidence="9">
    <location>
        <begin position="4"/>
        <end position="97"/>
    </location>
</feature>
<evidence type="ECO:0000313" key="11">
    <source>
        <dbReference type="Proteomes" id="UP000609651"/>
    </source>
</evidence>
<dbReference type="InterPro" id="IPR037143">
    <property type="entry name" value="4-PPantetheinyl_Trfase_dom_sf"/>
</dbReference>
<keyword evidence="4 8" id="KW-0276">Fatty acid metabolism</keyword>
<dbReference type="GO" id="GO:0008897">
    <property type="term" value="F:holo-[acyl-carrier-protein] synthase activity"/>
    <property type="evidence" value="ECO:0007669"/>
    <property type="project" value="UniProtKB-EC"/>
</dbReference>
<feature type="binding site" evidence="8">
    <location>
        <position position="57"/>
    </location>
    <ligand>
        <name>Mg(2+)</name>
        <dbReference type="ChEBI" id="CHEBI:18420"/>
    </ligand>
</feature>
<evidence type="ECO:0000256" key="5">
    <source>
        <dbReference type="ARBA" id="ARBA00022842"/>
    </source>
</evidence>
<dbReference type="NCBIfam" id="TIGR00516">
    <property type="entry name" value="acpS"/>
    <property type="match status" value="1"/>
</dbReference>
<dbReference type="Pfam" id="PF01648">
    <property type="entry name" value="ACPS"/>
    <property type="match status" value="1"/>
</dbReference>
<comment type="catalytic activity">
    <reaction evidence="8">
        <text>apo-[ACP] + CoA = holo-[ACP] + adenosine 3',5'-bisphosphate + H(+)</text>
        <dbReference type="Rhea" id="RHEA:12068"/>
        <dbReference type="Rhea" id="RHEA-COMP:9685"/>
        <dbReference type="Rhea" id="RHEA-COMP:9690"/>
        <dbReference type="ChEBI" id="CHEBI:15378"/>
        <dbReference type="ChEBI" id="CHEBI:29999"/>
        <dbReference type="ChEBI" id="CHEBI:57287"/>
        <dbReference type="ChEBI" id="CHEBI:58343"/>
        <dbReference type="ChEBI" id="CHEBI:64479"/>
        <dbReference type="EC" id="2.7.8.7"/>
    </reaction>
</comment>
<keyword evidence="1 8" id="KW-0444">Lipid biosynthesis</keyword>
<comment type="similarity">
    <text evidence="8">Belongs to the P-Pant transferase superfamily. AcpS family.</text>
</comment>
<accession>A0ABX1VEM7</accession>
<evidence type="ECO:0000259" key="9">
    <source>
        <dbReference type="Pfam" id="PF01648"/>
    </source>
</evidence>
<dbReference type="EC" id="2.7.8.7" evidence="8"/>
<comment type="cofactor">
    <cofactor evidence="8">
        <name>Mg(2+)</name>
        <dbReference type="ChEBI" id="CHEBI:18420"/>
    </cofactor>
</comment>
<evidence type="ECO:0000313" key="10">
    <source>
        <dbReference type="EMBL" id="NNJ26532.1"/>
    </source>
</evidence>
<protein>
    <recommendedName>
        <fullName evidence="8">Holo-[acyl-carrier-protein] synthase</fullName>
        <shortName evidence="8">Holo-ACP synthase</shortName>
        <ecNumber evidence="8">2.7.8.7</ecNumber>
    </recommendedName>
    <alternativeName>
        <fullName evidence="8">4'-phosphopantetheinyl transferase AcpS</fullName>
    </alternativeName>
</protein>
<keyword evidence="11" id="KW-1185">Reference proteome</keyword>
<dbReference type="NCBIfam" id="TIGR00556">
    <property type="entry name" value="pantethn_trn"/>
    <property type="match status" value="1"/>
</dbReference>
<keyword evidence="2 8" id="KW-0808">Transferase</keyword>
<name>A0ABX1VEM7_9PLAN</name>
<evidence type="ECO:0000256" key="3">
    <source>
        <dbReference type="ARBA" id="ARBA00022723"/>
    </source>
</evidence>
<evidence type="ECO:0000256" key="4">
    <source>
        <dbReference type="ARBA" id="ARBA00022832"/>
    </source>
</evidence>
<keyword evidence="7 8" id="KW-0275">Fatty acid biosynthesis</keyword>
<feature type="binding site" evidence="8">
    <location>
        <position position="8"/>
    </location>
    <ligand>
        <name>Mg(2+)</name>
        <dbReference type="ChEBI" id="CHEBI:18420"/>
    </ligand>
</feature>
<dbReference type="RefSeq" id="WP_171187676.1">
    <property type="nucleotide sequence ID" value="NZ_WTPX01000083.1"/>
</dbReference>
<comment type="function">
    <text evidence="8">Transfers the 4'-phosphopantetheine moiety from coenzyme A to a Ser of acyl-carrier-protein.</text>
</comment>
<evidence type="ECO:0000256" key="1">
    <source>
        <dbReference type="ARBA" id="ARBA00022516"/>
    </source>
</evidence>
<evidence type="ECO:0000256" key="2">
    <source>
        <dbReference type="ARBA" id="ARBA00022679"/>
    </source>
</evidence>
<dbReference type="InterPro" id="IPR002582">
    <property type="entry name" value="ACPS"/>
</dbReference>
<dbReference type="EMBL" id="WTPX01000083">
    <property type="protein sequence ID" value="NNJ26532.1"/>
    <property type="molecule type" value="Genomic_DNA"/>
</dbReference>
<dbReference type="SUPFAM" id="SSF56214">
    <property type="entry name" value="4'-phosphopantetheinyl transferase"/>
    <property type="match status" value="1"/>
</dbReference>